<evidence type="ECO:0000313" key="2">
    <source>
        <dbReference type="Proteomes" id="UP000321947"/>
    </source>
</evidence>
<dbReference type="AlphaFoldDB" id="A0A5D3BY47"/>
<gene>
    <name evidence="1" type="ORF">E5676_scaffold46G00930</name>
</gene>
<dbReference type="Proteomes" id="UP000321947">
    <property type="component" value="Unassembled WGS sequence"/>
</dbReference>
<protein>
    <recommendedName>
        <fullName evidence="3">Proliferating cell nuclear antigen</fullName>
    </recommendedName>
</protein>
<evidence type="ECO:0008006" key="3">
    <source>
        <dbReference type="Google" id="ProtNLM"/>
    </source>
</evidence>
<dbReference type="EMBL" id="SSTD01015300">
    <property type="protein sequence ID" value="TYK02999.1"/>
    <property type="molecule type" value="Genomic_DNA"/>
</dbReference>
<accession>A0A5D3BY47</accession>
<reference evidence="1 2" key="1">
    <citation type="submission" date="2019-08" db="EMBL/GenBank/DDBJ databases">
        <title>Draft genome sequences of two oriental melons (Cucumis melo L. var makuwa).</title>
        <authorList>
            <person name="Kwon S.-Y."/>
        </authorList>
    </citation>
    <scope>NUCLEOTIDE SEQUENCE [LARGE SCALE GENOMIC DNA]</scope>
    <source>
        <strain evidence="2">cv. Chang Bougi</strain>
        <tissue evidence="1">Leaf</tissue>
    </source>
</reference>
<dbReference type="Gene3D" id="3.70.10.10">
    <property type="match status" value="1"/>
</dbReference>
<evidence type="ECO:0000313" key="1">
    <source>
        <dbReference type="EMBL" id="TYK02999.1"/>
    </source>
</evidence>
<comment type="caution">
    <text evidence="1">The sequence shown here is derived from an EMBL/GenBank/DDBJ whole genome shotgun (WGS) entry which is preliminary data.</text>
</comment>
<sequence>MKLKTQRNNMVAVKRIFRLEHGLLRFMRALHLLTTIGEERAAHLEFYSSGLKFVVVSHHLCVILHIRPPLLLHYYQPPNSSKYLNIHLKEFCDLLRDKICTSSWMDFNLDHRQPPLATLTFGHDDCGEDFTGSIRVSNSKDEGDFGDITSTKFVSIDSKQFKRIVMEFINIDKVDVVLTNSQLTFSCEFNKEITLNVEDKECIIGGVNSEERVEYSIKFRPTKFFSDLTSMIERVWFYHNTTKTNIVISAPIAFEALFIITFMN</sequence>
<proteinExistence type="predicted"/>
<organism evidence="1 2">
    <name type="scientific">Cucumis melo var. makuwa</name>
    <name type="common">Oriental melon</name>
    <dbReference type="NCBI Taxonomy" id="1194695"/>
    <lineage>
        <taxon>Eukaryota</taxon>
        <taxon>Viridiplantae</taxon>
        <taxon>Streptophyta</taxon>
        <taxon>Embryophyta</taxon>
        <taxon>Tracheophyta</taxon>
        <taxon>Spermatophyta</taxon>
        <taxon>Magnoliopsida</taxon>
        <taxon>eudicotyledons</taxon>
        <taxon>Gunneridae</taxon>
        <taxon>Pentapetalae</taxon>
        <taxon>rosids</taxon>
        <taxon>fabids</taxon>
        <taxon>Cucurbitales</taxon>
        <taxon>Cucurbitaceae</taxon>
        <taxon>Benincaseae</taxon>
        <taxon>Cucumis</taxon>
    </lineage>
</organism>
<name>A0A5D3BY47_CUCMM</name>